<feature type="domain" description="SfsA N-terminal OB" evidence="3">
    <location>
        <begin position="14"/>
        <end position="81"/>
    </location>
</feature>
<dbReference type="CDD" id="cd22359">
    <property type="entry name" value="SfsA-like_bacterial"/>
    <property type="match status" value="1"/>
</dbReference>
<dbReference type="PANTHER" id="PTHR30545:SF2">
    <property type="entry name" value="SUGAR FERMENTATION STIMULATION PROTEIN A"/>
    <property type="match status" value="1"/>
</dbReference>
<dbReference type="HAMAP" id="MF_00095">
    <property type="entry name" value="SfsA"/>
    <property type="match status" value="1"/>
</dbReference>
<dbReference type="InterPro" id="IPR005224">
    <property type="entry name" value="SfsA"/>
</dbReference>
<evidence type="ECO:0000259" key="3">
    <source>
        <dbReference type="Pfam" id="PF17746"/>
    </source>
</evidence>
<evidence type="ECO:0000256" key="1">
    <source>
        <dbReference type="HAMAP-Rule" id="MF_00095"/>
    </source>
</evidence>
<dbReference type="EMBL" id="JASGBQ010000014">
    <property type="protein sequence ID" value="MDI9242566.1"/>
    <property type="molecule type" value="Genomic_DNA"/>
</dbReference>
<keyword evidence="5" id="KW-1185">Reference proteome</keyword>
<dbReference type="AlphaFoldDB" id="A0AAP4B9K5"/>
<organism evidence="4 5">
    <name type="scientific">Fusibacillus kribbianus</name>
    <dbReference type="NCBI Taxonomy" id="3044208"/>
    <lineage>
        <taxon>Bacteria</taxon>
        <taxon>Bacillati</taxon>
        <taxon>Bacillota</taxon>
        <taxon>Clostridia</taxon>
        <taxon>Lachnospirales</taxon>
        <taxon>Lachnospiraceae</taxon>
        <taxon>Fusibacillus</taxon>
    </lineage>
</organism>
<comment type="caution">
    <text evidence="4">The sequence shown here is derived from an EMBL/GenBank/DDBJ whole genome shotgun (WGS) entry which is preliminary data.</text>
</comment>
<protein>
    <recommendedName>
        <fullName evidence="1">Sugar fermentation stimulation protein homolog</fullName>
    </recommendedName>
</protein>
<evidence type="ECO:0000259" key="2">
    <source>
        <dbReference type="Pfam" id="PF03749"/>
    </source>
</evidence>
<dbReference type="PANTHER" id="PTHR30545">
    <property type="entry name" value="SUGAR FERMENTATION STIMULATION PROTEIN A"/>
    <property type="match status" value="1"/>
</dbReference>
<gene>
    <name evidence="1 4" type="primary">sfsA</name>
    <name evidence="4" type="ORF">QJ036_08805</name>
</gene>
<dbReference type="RefSeq" id="WP_283231013.1">
    <property type="nucleotide sequence ID" value="NZ_JASGBQ010000014.1"/>
</dbReference>
<dbReference type="InterPro" id="IPR041465">
    <property type="entry name" value="SfsA_N"/>
</dbReference>
<name>A0AAP4B9K5_9FIRM</name>
<dbReference type="Gene3D" id="3.40.1350.60">
    <property type="match status" value="1"/>
</dbReference>
<comment type="similarity">
    <text evidence="1">Belongs to the SfsA family.</text>
</comment>
<evidence type="ECO:0000313" key="4">
    <source>
        <dbReference type="EMBL" id="MDI9242566.1"/>
    </source>
</evidence>
<dbReference type="Proteomes" id="UP001300383">
    <property type="component" value="Unassembled WGS sequence"/>
</dbReference>
<accession>A0AAP4B9K5</accession>
<dbReference type="Gene3D" id="2.40.50.580">
    <property type="match status" value="1"/>
</dbReference>
<evidence type="ECO:0000313" key="5">
    <source>
        <dbReference type="Proteomes" id="UP001300383"/>
    </source>
</evidence>
<sequence>MQYDQMEQGIFKGRPNRFLADVELIGASGGAGRTVRCHVKNTGRLKELLIPGRTVWIEHCDKPERKTKYSLIAVEKPADKGERVLVNIDSQAPNEAAFQWVKQGAGGIFKEIQLVQKEKKFGNSRFDLYIEADGRKCFMEVKGVTLDVDGVARFPDAPTERGVKHVEELAACLDAGYEAYILFVIQMKGIHAFEPNDVTHPQFGRTLREASAAGVTVLACDCIVTETSMTIDRPVTVRL</sequence>
<feature type="domain" description="Sugar fermentation stimulation protein C-terminal" evidence="2">
    <location>
        <begin position="91"/>
        <end position="227"/>
    </location>
</feature>
<reference evidence="4 5" key="1">
    <citation type="submission" date="2023-05" db="EMBL/GenBank/DDBJ databases">
        <title>[ruminococcus] sp. nov., isolated from a pig farm feces dump.</title>
        <authorList>
            <person name="Chang Y.-H."/>
        </authorList>
    </citation>
    <scope>NUCLEOTIDE SEQUENCE [LARGE SCALE GENOMIC DNA]</scope>
    <source>
        <strain evidence="4 5">YH-rum2234</strain>
    </source>
</reference>
<dbReference type="Pfam" id="PF03749">
    <property type="entry name" value="SfsA"/>
    <property type="match status" value="1"/>
</dbReference>
<dbReference type="Pfam" id="PF17746">
    <property type="entry name" value="SfsA_N"/>
    <property type="match status" value="1"/>
</dbReference>
<proteinExistence type="inferred from homology"/>
<dbReference type="NCBIfam" id="TIGR00230">
    <property type="entry name" value="sfsA"/>
    <property type="match status" value="1"/>
</dbReference>
<dbReference type="InterPro" id="IPR040452">
    <property type="entry name" value="SfsA_C"/>
</dbReference>
<dbReference type="GO" id="GO:0003677">
    <property type="term" value="F:DNA binding"/>
    <property type="evidence" value="ECO:0007669"/>
    <property type="project" value="InterPro"/>
</dbReference>